<reference evidence="1" key="1">
    <citation type="submission" date="2023-02" db="EMBL/GenBank/DDBJ databases">
        <title>Actinomadura rubrobrunea NBRC 14622.</title>
        <authorList>
            <person name="Ichikawa N."/>
            <person name="Sato H."/>
            <person name="Tonouchi N."/>
        </authorList>
    </citation>
    <scope>NUCLEOTIDE SEQUENCE</scope>
    <source>
        <strain evidence="1">NBRC 14622</strain>
    </source>
</reference>
<dbReference type="Proteomes" id="UP001165124">
    <property type="component" value="Unassembled WGS sequence"/>
</dbReference>
<protein>
    <recommendedName>
        <fullName evidence="3">TIGR04222 domain-containing membrane protein</fullName>
    </recommendedName>
</protein>
<dbReference type="InterPro" id="IPR026467">
    <property type="entry name" value="Ser/Gly_Cys_C_dom"/>
</dbReference>
<name>A0A9W6PQZ6_9ACTN</name>
<gene>
    <name evidence="1" type="ORF">Arub01_00360</name>
</gene>
<accession>A0A9W6PQZ6</accession>
<evidence type="ECO:0000313" key="2">
    <source>
        <dbReference type="Proteomes" id="UP001165124"/>
    </source>
</evidence>
<organism evidence="1 2">
    <name type="scientific">Actinomadura rubrobrunea</name>
    <dbReference type="NCBI Taxonomy" id="115335"/>
    <lineage>
        <taxon>Bacteria</taxon>
        <taxon>Bacillati</taxon>
        <taxon>Actinomycetota</taxon>
        <taxon>Actinomycetes</taxon>
        <taxon>Streptosporangiales</taxon>
        <taxon>Thermomonosporaceae</taxon>
        <taxon>Actinomadura</taxon>
    </lineage>
</organism>
<sequence length="213" mass="23826">MALHFGMTEQSAGSGGDPVERLELDRYELAYLCGGGERVAMVALVALCRDGRVRITSDRHRVHTVRAEAHEAVESAVLAAVPDVGRVLGFTMRLVAESDAVQEIVERLRERRLLPTSRFAAVWHWRRVRAGRRVKEEAARGYTTDALERVAISGASAILDVELRKIFETHKWEPPVNVKPLKLGLVRGEPDPAHQYSPPYRSFGGFDASDSWW</sequence>
<comment type="caution">
    <text evidence="1">The sequence shown here is derived from an EMBL/GenBank/DDBJ whole genome shotgun (WGS) entry which is preliminary data.</text>
</comment>
<dbReference type="EMBL" id="BSRZ01000001">
    <property type="protein sequence ID" value="GLW61792.1"/>
    <property type="molecule type" value="Genomic_DNA"/>
</dbReference>
<proteinExistence type="predicted"/>
<dbReference type="NCBIfam" id="TIGR04222">
    <property type="entry name" value="near_uncomplex"/>
    <property type="match status" value="1"/>
</dbReference>
<evidence type="ECO:0000313" key="1">
    <source>
        <dbReference type="EMBL" id="GLW61792.1"/>
    </source>
</evidence>
<keyword evidence="2" id="KW-1185">Reference proteome</keyword>
<dbReference type="AlphaFoldDB" id="A0A9W6PQZ6"/>
<evidence type="ECO:0008006" key="3">
    <source>
        <dbReference type="Google" id="ProtNLM"/>
    </source>
</evidence>